<dbReference type="PaxDb" id="121845-A0A1S3D4E5"/>
<accession>A0A1S3D4E5</accession>
<dbReference type="KEGG" id="dci:103511210"/>
<dbReference type="GeneID" id="103511210"/>
<evidence type="ECO:0000313" key="1">
    <source>
        <dbReference type="Proteomes" id="UP000079169"/>
    </source>
</evidence>
<reference evidence="2" key="1">
    <citation type="submission" date="2025-08" db="UniProtKB">
        <authorList>
            <consortium name="RefSeq"/>
        </authorList>
    </citation>
    <scope>IDENTIFICATION</scope>
</reference>
<dbReference type="AlphaFoldDB" id="A0A1S3D4E5"/>
<gene>
    <name evidence="2" type="primary">LOC103511210</name>
</gene>
<proteinExistence type="predicted"/>
<dbReference type="Proteomes" id="UP000079169">
    <property type="component" value="Unplaced"/>
</dbReference>
<dbReference type="RefSeq" id="XP_008474152.2">
    <property type="nucleotide sequence ID" value="XM_008475930.3"/>
</dbReference>
<keyword evidence="1" id="KW-1185">Reference proteome</keyword>
<name>A0A1S3D4E5_DIACI</name>
<protein>
    <submittedName>
        <fullName evidence="2">Uncharacterized protein LOC103511210</fullName>
    </submittedName>
</protein>
<organism evidence="1 2">
    <name type="scientific">Diaphorina citri</name>
    <name type="common">Asian citrus psyllid</name>
    <dbReference type="NCBI Taxonomy" id="121845"/>
    <lineage>
        <taxon>Eukaryota</taxon>
        <taxon>Metazoa</taxon>
        <taxon>Ecdysozoa</taxon>
        <taxon>Arthropoda</taxon>
        <taxon>Hexapoda</taxon>
        <taxon>Insecta</taxon>
        <taxon>Pterygota</taxon>
        <taxon>Neoptera</taxon>
        <taxon>Paraneoptera</taxon>
        <taxon>Hemiptera</taxon>
        <taxon>Sternorrhyncha</taxon>
        <taxon>Psylloidea</taxon>
        <taxon>Psyllidae</taxon>
        <taxon>Diaphorininae</taxon>
        <taxon>Diaphorina</taxon>
    </lineage>
</organism>
<evidence type="ECO:0000313" key="2">
    <source>
        <dbReference type="RefSeq" id="XP_008474152.2"/>
    </source>
</evidence>
<sequence length="108" mass="12757">MAENTEMKTDRATAVEHAMFLRNAMQEFSWNMHSAGENTNVIQAHLTESYLKCEDEESYKINEKEMCPYCFNLWRNGYYEMKTIPKVKRKGRYKVTALELLCLQCNTL</sequence>